<feature type="signal peptide" evidence="3">
    <location>
        <begin position="1"/>
        <end position="22"/>
    </location>
</feature>
<reference evidence="5" key="1">
    <citation type="submission" date="2022-07" db="EMBL/GenBank/DDBJ databases">
        <title>Genome Sequence of Physisporinus lineatus.</title>
        <authorList>
            <person name="Buettner E."/>
        </authorList>
    </citation>
    <scope>NUCLEOTIDE SEQUENCE</scope>
    <source>
        <strain evidence="5">VT162</strain>
    </source>
</reference>
<feature type="domain" description="LysM" evidence="4">
    <location>
        <begin position="86"/>
        <end position="132"/>
    </location>
</feature>
<feature type="chain" id="PRO_5041935347" description="LysM domain-containing protein" evidence="3">
    <location>
        <begin position="23"/>
        <end position="142"/>
    </location>
</feature>
<evidence type="ECO:0000259" key="4">
    <source>
        <dbReference type="PROSITE" id="PS51782"/>
    </source>
</evidence>
<proteinExistence type="predicted"/>
<keyword evidence="2" id="KW-0843">Virulence</keyword>
<protein>
    <recommendedName>
        <fullName evidence="4">LysM domain-containing protein</fullName>
    </recommendedName>
</protein>
<sequence>MFARLQLAVLAVAAVVLNTALSQPVQNCARSYVVQPGDFCDKISDAKNVSTFQLALVNQGVINTDCSNLFVDENICLGLVGQDCTSTHTIVSGDFCFAIAQIAGIALDTLLANNPNVNQDCSNIYPGEVLCTAATVIPYSTS</sequence>
<gene>
    <name evidence="5" type="ORF">NLI96_g11528</name>
</gene>
<evidence type="ECO:0000313" key="5">
    <source>
        <dbReference type="EMBL" id="KAJ3475888.1"/>
    </source>
</evidence>
<dbReference type="Pfam" id="PF01476">
    <property type="entry name" value="LysM"/>
    <property type="match status" value="2"/>
</dbReference>
<dbReference type="GO" id="GO:0008061">
    <property type="term" value="F:chitin binding"/>
    <property type="evidence" value="ECO:0007669"/>
    <property type="project" value="UniProtKB-KW"/>
</dbReference>
<dbReference type="SMART" id="SM00257">
    <property type="entry name" value="LysM"/>
    <property type="match status" value="2"/>
</dbReference>
<dbReference type="PANTHER" id="PTHR34997:SF1">
    <property type="entry name" value="PEPTIDOGLYCAN-BINDING LYSIN DOMAIN"/>
    <property type="match status" value="1"/>
</dbReference>
<dbReference type="SUPFAM" id="SSF54106">
    <property type="entry name" value="LysM domain"/>
    <property type="match status" value="2"/>
</dbReference>
<name>A0AAD5YAR0_9APHY</name>
<dbReference type="InterPro" id="IPR036779">
    <property type="entry name" value="LysM_dom_sf"/>
</dbReference>
<dbReference type="CDD" id="cd00118">
    <property type="entry name" value="LysM"/>
    <property type="match status" value="2"/>
</dbReference>
<comment type="caution">
    <text evidence="5">The sequence shown here is derived from an EMBL/GenBank/DDBJ whole genome shotgun (WGS) entry which is preliminary data.</text>
</comment>
<dbReference type="Gene3D" id="3.10.350.10">
    <property type="entry name" value="LysM domain"/>
    <property type="match status" value="2"/>
</dbReference>
<dbReference type="InterPro" id="IPR018392">
    <property type="entry name" value="LysM"/>
</dbReference>
<evidence type="ECO:0000313" key="6">
    <source>
        <dbReference type="Proteomes" id="UP001212997"/>
    </source>
</evidence>
<dbReference type="PANTHER" id="PTHR34997">
    <property type="entry name" value="AM15"/>
    <property type="match status" value="1"/>
</dbReference>
<evidence type="ECO:0000256" key="1">
    <source>
        <dbReference type="ARBA" id="ARBA00022669"/>
    </source>
</evidence>
<dbReference type="AlphaFoldDB" id="A0AAD5YAR0"/>
<dbReference type="InterPro" id="IPR052210">
    <property type="entry name" value="LysM1-like"/>
</dbReference>
<evidence type="ECO:0000256" key="2">
    <source>
        <dbReference type="ARBA" id="ARBA00023026"/>
    </source>
</evidence>
<keyword evidence="3" id="KW-0732">Signal</keyword>
<dbReference type="EMBL" id="JANAWD010000783">
    <property type="protein sequence ID" value="KAJ3475888.1"/>
    <property type="molecule type" value="Genomic_DNA"/>
</dbReference>
<feature type="domain" description="LysM" evidence="4">
    <location>
        <begin position="30"/>
        <end position="77"/>
    </location>
</feature>
<keyword evidence="6" id="KW-1185">Reference proteome</keyword>
<keyword evidence="1" id="KW-0147">Chitin-binding</keyword>
<organism evidence="5 6">
    <name type="scientific">Meripilus lineatus</name>
    <dbReference type="NCBI Taxonomy" id="2056292"/>
    <lineage>
        <taxon>Eukaryota</taxon>
        <taxon>Fungi</taxon>
        <taxon>Dikarya</taxon>
        <taxon>Basidiomycota</taxon>
        <taxon>Agaricomycotina</taxon>
        <taxon>Agaricomycetes</taxon>
        <taxon>Polyporales</taxon>
        <taxon>Meripilaceae</taxon>
        <taxon>Meripilus</taxon>
    </lineage>
</organism>
<evidence type="ECO:0000256" key="3">
    <source>
        <dbReference type="SAM" id="SignalP"/>
    </source>
</evidence>
<dbReference type="Proteomes" id="UP001212997">
    <property type="component" value="Unassembled WGS sequence"/>
</dbReference>
<accession>A0AAD5YAR0</accession>
<dbReference type="PROSITE" id="PS51782">
    <property type="entry name" value="LYSM"/>
    <property type="match status" value="2"/>
</dbReference>